<evidence type="ECO:0000259" key="7">
    <source>
        <dbReference type="PROSITE" id="PS50887"/>
    </source>
</evidence>
<feature type="transmembrane region" description="Helical" evidence="6">
    <location>
        <begin position="135"/>
        <end position="154"/>
    </location>
</feature>
<dbReference type="InterPro" id="IPR011620">
    <property type="entry name" value="Sig_transdc_His_kinase_LytS_TM"/>
</dbReference>
<dbReference type="Pfam" id="PF00990">
    <property type="entry name" value="GGDEF"/>
    <property type="match status" value="1"/>
</dbReference>
<evidence type="ECO:0000256" key="6">
    <source>
        <dbReference type="SAM" id="Phobius"/>
    </source>
</evidence>
<dbReference type="FunFam" id="3.30.70.270:FF:000001">
    <property type="entry name" value="Diguanylate cyclase domain protein"/>
    <property type="match status" value="1"/>
</dbReference>
<feature type="transmembrane region" description="Helical" evidence="6">
    <location>
        <begin position="6"/>
        <end position="27"/>
    </location>
</feature>
<name>A0A7X3LI25_9BACL</name>
<sequence length="380" mass="41907">MLSSLFVNVCIFVTFLFFSGVLSKKYVIGSRSLSMPVKISSGLLFGLYGIILMNYSFPVGPHVIADMRHLTVVVVGVYMGWLPALLCGIVLSIARIALYGWSIAAFIACIGLLTVGFLCAWLSTFPWSRLFKMNVMNLASMAVIFVTLSLNLNNMTTVMRYYPTQLIISVIACLFLYVITEHIDSSNVLFAQLQIRASTDHLTQLNNLRQFEWSLQNEMAGAKLSGESLSLLVIDIDHFKLVNDTYGHAAGDEVLRDLGKILLDQARPLDIVSRNGGEEFTVLLPNCSAPAAFVLGEKIRKAVQANVFKLPTINQKKLRITVSIGAATYPADTEGMQQTDHVLVEQADKALYQAKNNGRNKVCAAGRLEPLHPSAQLIER</sequence>
<dbReference type="GO" id="GO:0000155">
    <property type="term" value="F:phosphorelay sensor kinase activity"/>
    <property type="evidence" value="ECO:0007669"/>
    <property type="project" value="InterPro"/>
</dbReference>
<evidence type="ECO:0000313" key="8">
    <source>
        <dbReference type="EMBL" id="MWV46506.1"/>
    </source>
</evidence>
<dbReference type="InterPro" id="IPR029787">
    <property type="entry name" value="Nucleotide_cyclase"/>
</dbReference>
<dbReference type="GO" id="GO:0043709">
    <property type="term" value="P:cell adhesion involved in single-species biofilm formation"/>
    <property type="evidence" value="ECO:0007669"/>
    <property type="project" value="TreeGrafter"/>
</dbReference>
<dbReference type="AlphaFoldDB" id="A0A7X3LI25"/>
<evidence type="ECO:0000256" key="3">
    <source>
        <dbReference type="ARBA" id="ARBA00022692"/>
    </source>
</evidence>
<dbReference type="EMBL" id="WUBI01000004">
    <property type="protein sequence ID" value="MWV46506.1"/>
    <property type="molecule type" value="Genomic_DNA"/>
</dbReference>
<gene>
    <name evidence="8" type="ORF">GRF59_23145</name>
</gene>
<dbReference type="Proteomes" id="UP000460318">
    <property type="component" value="Unassembled WGS sequence"/>
</dbReference>
<evidence type="ECO:0000256" key="1">
    <source>
        <dbReference type="ARBA" id="ARBA00004651"/>
    </source>
</evidence>
<comment type="caution">
    <text evidence="8">The sequence shown here is derived from an EMBL/GenBank/DDBJ whole genome shotgun (WGS) entry which is preliminary data.</text>
</comment>
<dbReference type="SMART" id="SM00267">
    <property type="entry name" value="GGDEF"/>
    <property type="match status" value="1"/>
</dbReference>
<proteinExistence type="predicted"/>
<feature type="domain" description="GGDEF" evidence="7">
    <location>
        <begin position="227"/>
        <end position="367"/>
    </location>
</feature>
<reference evidence="8 9" key="1">
    <citation type="submission" date="2019-12" db="EMBL/GenBank/DDBJ databases">
        <title>Paenibacillus sp. nov., an endophytic bacterium isolated from the stem of Dendrobium.</title>
        <authorList>
            <person name="Zhao R."/>
        </authorList>
    </citation>
    <scope>NUCLEOTIDE SEQUENCE [LARGE SCALE GENOMIC DNA]</scope>
    <source>
        <strain evidence="8 9">HJL G12</strain>
    </source>
</reference>
<protein>
    <submittedName>
        <fullName evidence="8">Diguanylate cyclase</fullName>
    </submittedName>
</protein>
<dbReference type="PANTHER" id="PTHR45138:SF9">
    <property type="entry name" value="DIGUANYLATE CYCLASE DGCM-RELATED"/>
    <property type="match status" value="1"/>
</dbReference>
<dbReference type="InterPro" id="IPR043128">
    <property type="entry name" value="Rev_trsase/Diguanyl_cyclase"/>
</dbReference>
<feature type="transmembrane region" description="Helical" evidence="6">
    <location>
        <begin position="98"/>
        <end position="123"/>
    </location>
</feature>
<dbReference type="PROSITE" id="PS50887">
    <property type="entry name" value="GGDEF"/>
    <property type="match status" value="1"/>
</dbReference>
<dbReference type="PANTHER" id="PTHR45138">
    <property type="entry name" value="REGULATORY COMPONENTS OF SENSORY TRANSDUCTION SYSTEM"/>
    <property type="match status" value="1"/>
</dbReference>
<comment type="subcellular location">
    <subcellularLocation>
        <location evidence="1">Cell membrane</location>
        <topology evidence="1">Multi-pass membrane protein</topology>
    </subcellularLocation>
</comment>
<keyword evidence="9" id="KW-1185">Reference proteome</keyword>
<accession>A0A7X3LI25</accession>
<dbReference type="InterPro" id="IPR050469">
    <property type="entry name" value="Diguanylate_Cyclase"/>
</dbReference>
<dbReference type="InterPro" id="IPR000160">
    <property type="entry name" value="GGDEF_dom"/>
</dbReference>
<dbReference type="GO" id="GO:0005886">
    <property type="term" value="C:plasma membrane"/>
    <property type="evidence" value="ECO:0007669"/>
    <property type="project" value="UniProtKB-SubCell"/>
</dbReference>
<dbReference type="RefSeq" id="WP_160500082.1">
    <property type="nucleotide sequence ID" value="NZ_WUBI01000004.1"/>
</dbReference>
<organism evidence="8 9">
    <name type="scientific">Paenibacillus dendrobii</name>
    <dbReference type="NCBI Taxonomy" id="2691084"/>
    <lineage>
        <taxon>Bacteria</taxon>
        <taxon>Bacillati</taxon>
        <taxon>Bacillota</taxon>
        <taxon>Bacilli</taxon>
        <taxon>Bacillales</taxon>
        <taxon>Paenibacillaceae</taxon>
        <taxon>Paenibacillus</taxon>
    </lineage>
</organism>
<dbReference type="GO" id="GO:1902201">
    <property type="term" value="P:negative regulation of bacterial-type flagellum-dependent cell motility"/>
    <property type="evidence" value="ECO:0007669"/>
    <property type="project" value="TreeGrafter"/>
</dbReference>
<dbReference type="GO" id="GO:0052621">
    <property type="term" value="F:diguanylate cyclase activity"/>
    <property type="evidence" value="ECO:0007669"/>
    <property type="project" value="TreeGrafter"/>
</dbReference>
<feature type="transmembrane region" description="Helical" evidence="6">
    <location>
        <begin position="69"/>
        <end position="91"/>
    </location>
</feature>
<dbReference type="CDD" id="cd01949">
    <property type="entry name" value="GGDEF"/>
    <property type="match status" value="1"/>
</dbReference>
<dbReference type="Gene3D" id="3.30.70.270">
    <property type="match status" value="1"/>
</dbReference>
<feature type="transmembrane region" description="Helical" evidence="6">
    <location>
        <begin position="39"/>
        <end position="57"/>
    </location>
</feature>
<keyword evidence="4 6" id="KW-1133">Transmembrane helix</keyword>
<keyword evidence="2" id="KW-1003">Cell membrane</keyword>
<dbReference type="NCBIfam" id="TIGR00254">
    <property type="entry name" value="GGDEF"/>
    <property type="match status" value="1"/>
</dbReference>
<feature type="transmembrane region" description="Helical" evidence="6">
    <location>
        <begin position="161"/>
        <end position="179"/>
    </location>
</feature>
<dbReference type="SUPFAM" id="SSF55073">
    <property type="entry name" value="Nucleotide cyclase"/>
    <property type="match status" value="1"/>
</dbReference>
<evidence type="ECO:0000313" key="9">
    <source>
        <dbReference type="Proteomes" id="UP000460318"/>
    </source>
</evidence>
<keyword evidence="5 6" id="KW-0472">Membrane</keyword>
<evidence type="ECO:0000256" key="4">
    <source>
        <dbReference type="ARBA" id="ARBA00022989"/>
    </source>
</evidence>
<evidence type="ECO:0000256" key="5">
    <source>
        <dbReference type="ARBA" id="ARBA00023136"/>
    </source>
</evidence>
<dbReference type="GO" id="GO:0071555">
    <property type="term" value="P:cell wall organization"/>
    <property type="evidence" value="ECO:0007669"/>
    <property type="project" value="InterPro"/>
</dbReference>
<evidence type="ECO:0000256" key="2">
    <source>
        <dbReference type="ARBA" id="ARBA00022475"/>
    </source>
</evidence>
<dbReference type="Pfam" id="PF07694">
    <property type="entry name" value="5TM-5TMR_LYT"/>
    <property type="match status" value="1"/>
</dbReference>
<keyword evidence="3 6" id="KW-0812">Transmembrane</keyword>